<feature type="compositionally biased region" description="Polar residues" evidence="1">
    <location>
        <begin position="114"/>
        <end position="123"/>
    </location>
</feature>
<evidence type="ECO:0000313" key="3">
    <source>
        <dbReference type="Proteomes" id="UP000078237"/>
    </source>
</evidence>
<evidence type="ECO:0000256" key="1">
    <source>
        <dbReference type="SAM" id="MobiDB-lite"/>
    </source>
</evidence>
<reference evidence="2 3" key="1">
    <citation type="journal article" date="2016" name="Genome Announc.">
        <title>Genome Sequence of Madurella mycetomatis mm55, Isolated from a Human Mycetoma Case in Sudan.</title>
        <authorList>
            <person name="Smit S."/>
            <person name="Derks M.F."/>
            <person name="Bervoets S."/>
            <person name="Fahal A."/>
            <person name="van Leeuwen W."/>
            <person name="van Belkum A."/>
            <person name="van de Sande W.W."/>
        </authorList>
    </citation>
    <scope>NUCLEOTIDE SEQUENCE [LARGE SCALE GENOMIC DNA]</scope>
    <source>
        <strain evidence="3">mm55</strain>
    </source>
</reference>
<dbReference type="OrthoDB" id="5411141at2759"/>
<dbReference type="VEuPathDB" id="FungiDB:MMYC01_207625"/>
<feature type="region of interest" description="Disordered" evidence="1">
    <location>
        <begin position="347"/>
        <end position="391"/>
    </location>
</feature>
<proteinExistence type="predicted"/>
<dbReference type="Proteomes" id="UP000078237">
    <property type="component" value="Unassembled WGS sequence"/>
</dbReference>
<protein>
    <submittedName>
        <fullName evidence="2">Uncharacterized protein</fullName>
    </submittedName>
</protein>
<dbReference type="AlphaFoldDB" id="A0A175VVH2"/>
<feature type="compositionally biased region" description="Low complexity" evidence="1">
    <location>
        <begin position="359"/>
        <end position="375"/>
    </location>
</feature>
<gene>
    <name evidence="2" type="ORF">MMYC01_207625</name>
</gene>
<comment type="caution">
    <text evidence="2">The sequence shown here is derived from an EMBL/GenBank/DDBJ whole genome shotgun (WGS) entry which is preliminary data.</text>
</comment>
<name>A0A175VVH2_9PEZI</name>
<organism evidence="2 3">
    <name type="scientific">Madurella mycetomatis</name>
    <dbReference type="NCBI Taxonomy" id="100816"/>
    <lineage>
        <taxon>Eukaryota</taxon>
        <taxon>Fungi</taxon>
        <taxon>Dikarya</taxon>
        <taxon>Ascomycota</taxon>
        <taxon>Pezizomycotina</taxon>
        <taxon>Sordariomycetes</taxon>
        <taxon>Sordariomycetidae</taxon>
        <taxon>Sordariales</taxon>
        <taxon>Sordariales incertae sedis</taxon>
        <taxon>Madurella</taxon>
    </lineage>
</organism>
<accession>A0A175VVH2</accession>
<feature type="region of interest" description="Disordered" evidence="1">
    <location>
        <begin position="58"/>
        <end position="144"/>
    </location>
</feature>
<keyword evidence="3" id="KW-1185">Reference proteome</keyword>
<dbReference type="EMBL" id="LCTW02000263">
    <property type="protein sequence ID" value="KXX75547.1"/>
    <property type="molecule type" value="Genomic_DNA"/>
</dbReference>
<sequence length="405" mass="44749">MLLGAFILVCFIIWIAWRTMKKPKKNDDRRGGGLLRLLPKRFASKYSFGGKRRWQSLDDATITGSPPPSYREKTRTASATSVEGFYGSEKAREQPQQDQGQGQDQDQDRDKARQPSQHPQQQEAPLPIPSEAVFPQPPHPLRSNSVYQQQFYPTGVYYNPANVLHITSMANNPLYSHQPQESFSSTNAAQFGSTMAGDYPMNTLQTGTTAGPTMYYNPSLMTQQFPAAAPYNPAGIYRQPSKATSEVSSLSSGFGDDDIIVAESPISAPPPVADTTTGRGQYAARFSWMSQAQSQTQKQGVQSRRETVYTETSEDLPARFRSVTSWVDQQTGRIKRAQQREMARAKGMEDQVPPPVPQVLPGGNPGIPGIHNPPGEQSFGMMMDDEEKPRRVEEALAVSTLGRTA</sequence>
<evidence type="ECO:0000313" key="2">
    <source>
        <dbReference type="EMBL" id="KXX75547.1"/>
    </source>
</evidence>